<dbReference type="EMBL" id="JBHSUS010000001">
    <property type="protein sequence ID" value="MFC6439258.1"/>
    <property type="molecule type" value="Genomic_DNA"/>
</dbReference>
<dbReference type="Proteomes" id="UP001596364">
    <property type="component" value="Unassembled WGS sequence"/>
</dbReference>
<dbReference type="InterPro" id="IPR056085">
    <property type="entry name" value="DUF7668"/>
</dbReference>
<gene>
    <name evidence="2" type="ORF">ACFP85_03740</name>
</gene>
<evidence type="ECO:0000313" key="2">
    <source>
        <dbReference type="EMBL" id="MFC6439258.1"/>
    </source>
</evidence>
<sequence length="124" mass="14401">MELPLKDLEKEYAIPNVWKDSIFDVVVQLTNDNFELHNTPENVYLQSSDLAKLNRENVLEYGCCLMPLIAECWERSCYQWQGDYWDLIVDLCTTEEGVSDLVLSGRVYPLASGYKYEFGMVYVP</sequence>
<comment type="caution">
    <text evidence="2">The sequence shown here is derived from an EMBL/GenBank/DDBJ whole genome shotgun (WGS) entry which is preliminary data.</text>
</comment>
<dbReference type="RefSeq" id="WP_131257464.1">
    <property type="nucleotide sequence ID" value="NZ_JBHSUS010000001.1"/>
</dbReference>
<evidence type="ECO:0000313" key="3">
    <source>
        <dbReference type="Proteomes" id="UP001596364"/>
    </source>
</evidence>
<accession>A0ABW1XGR2</accession>
<name>A0ABW1XGR2_9ALTE</name>
<organism evidence="2 3">
    <name type="scientific">Pseudobowmanella zhangzhouensis</name>
    <dbReference type="NCBI Taxonomy" id="1537679"/>
    <lineage>
        <taxon>Bacteria</taxon>
        <taxon>Pseudomonadati</taxon>
        <taxon>Pseudomonadota</taxon>
        <taxon>Gammaproteobacteria</taxon>
        <taxon>Alteromonadales</taxon>
        <taxon>Alteromonadaceae</taxon>
    </lineage>
</organism>
<feature type="domain" description="DUF7668" evidence="1">
    <location>
        <begin position="28"/>
        <end position="124"/>
    </location>
</feature>
<proteinExistence type="predicted"/>
<reference evidence="3" key="1">
    <citation type="journal article" date="2019" name="Int. J. Syst. Evol. Microbiol.">
        <title>The Global Catalogue of Microorganisms (GCM) 10K type strain sequencing project: providing services to taxonomists for standard genome sequencing and annotation.</title>
        <authorList>
            <consortium name="The Broad Institute Genomics Platform"/>
            <consortium name="The Broad Institute Genome Sequencing Center for Infectious Disease"/>
            <person name="Wu L."/>
            <person name="Ma J."/>
        </authorList>
    </citation>
    <scope>NUCLEOTIDE SEQUENCE [LARGE SCALE GENOMIC DNA]</scope>
    <source>
        <strain evidence="3">CGMCC 1.16031</strain>
    </source>
</reference>
<dbReference type="Pfam" id="PF24705">
    <property type="entry name" value="DUF7668"/>
    <property type="match status" value="1"/>
</dbReference>
<protein>
    <recommendedName>
        <fullName evidence="1">DUF7668 domain-containing protein</fullName>
    </recommendedName>
</protein>
<keyword evidence="3" id="KW-1185">Reference proteome</keyword>
<evidence type="ECO:0000259" key="1">
    <source>
        <dbReference type="Pfam" id="PF24705"/>
    </source>
</evidence>